<proteinExistence type="predicted"/>
<keyword evidence="2" id="KW-1185">Reference proteome</keyword>
<sequence>MRCSCRSALRDPVRAKGLIFRSPGSPGIFMERLCRYTGASLSGIVVKNLAYRERCGVSNLLPPLRPEITPCRTQRRHPVWPTAAILVISSGHKWSAGNPSGPEEWVNARRTTDYHPLSQGRYGTIHLGVSRQPVDNRGSQLFDRCKTYKN</sequence>
<comment type="caution">
    <text evidence="1">The sequence shown here is derived from an EMBL/GenBank/DDBJ whole genome shotgun (WGS) entry which is preliminary data.</text>
</comment>
<organism evidence="1 2">
    <name type="scientific">Elysia crispata</name>
    <name type="common">lettuce slug</name>
    <dbReference type="NCBI Taxonomy" id="231223"/>
    <lineage>
        <taxon>Eukaryota</taxon>
        <taxon>Metazoa</taxon>
        <taxon>Spiralia</taxon>
        <taxon>Lophotrochozoa</taxon>
        <taxon>Mollusca</taxon>
        <taxon>Gastropoda</taxon>
        <taxon>Heterobranchia</taxon>
        <taxon>Euthyneura</taxon>
        <taxon>Panpulmonata</taxon>
        <taxon>Sacoglossa</taxon>
        <taxon>Placobranchoidea</taxon>
        <taxon>Plakobranchidae</taxon>
        <taxon>Elysia</taxon>
    </lineage>
</organism>
<evidence type="ECO:0000313" key="2">
    <source>
        <dbReference type="Proteomes" id="UP001283361"/>
    </source>
</evidence>
<evidence type="ECO:0000313" key="1">
    <source>
        <dbReference type="EMBL" id="KAK3722817.1"/>
    </source>
</evidence>
<dbReference type="EMBL" id="JAWDGP010007369">
    <property type="protein sequence ID" value="KAK3722817.1"/>
    <property type="molecule type" value="Genomic_DNA"/>
</dbReference>
<reference evidence="1" key="1">
    <citation type="journal article" date="2023" name="G3 (Bethesda)">
        <title>A reference genome for the long-term kleptoplast-retaining sea slug Elysia crispata morphotype clarki.</title>
        <authorList>
            <person name="Eastman K.E."/>
            <person name="Pendleton A.L."/>
            <person name="Shaikh M.A."/>
            <person name="Suttiyut T."/>
            <person name="Ogas R."/>
            <person name="Tomko P."/>
            <person name="Gavelis G."/>
            <person name="Widhalm J.R."/>
            <person name="Wisecaver J.H."/>
        </authorList>
    </citation>
    <scope>NUCLEOTIDE SEQUENCE</scope>
    <source>
        <strain evidence="1">ECLA1</strain>
    </source>
</reference>
<dbReference type="AlphaFoldDB" id="A0AAE1CP05"/>
<protein>
    <submittedName>
        <fullName evidence="1">Uncharacterized protein</fullName>
    </submittedName>
</protein>
<dbReference type="Proteomes" id="UP001283361">
    <property type="component" value="Unassembled WGS sequence"/>
</dbReference>
<name>A0AAE1CP05_9GAST</name>
<gene>
    <name evidence="1" type="ORF">RRG08_040202</name>
</gene>
<accession>A0AAE1CP05</accession>